<keyword evidence="14" id="KW-1185">Reference proteome</keyword>
<dbReference type="RefSeq" id="WP_179535194.1">
    <property type="nucleotide sequence ID" value="NZ_JACBYW010000003.1"/>
</dbReference>
<dbReference type="GO" id="GO:0000287">
    <property type="term" value="F:magnesium ion binding"/>
    <property type="evidence" value="ECO:0007669"/>
    <property type="project" value="TreeGrafter"/>
</dbReference>
<evidence type="ECO:0000256" key="7">
    <source>
        <dbReference type="ARBA" id="ARBA00022989"/>
    </source>
</evidence>
<dbReference type="GO" id="GO:0050897">
    <property type="term" value="F:cobalt ion binding"/>
    <property type="evidence" value="ECO:0007669"/>
    <property type="project" value="TreeGrafter"/>
</dbReference>
<evidence type="ECO:0000313" key="14">
    <source>
        <dbReference type="Proteomes" id="UP000548304"/>
    </source>
</evidence>
<sequence length="342" mass="39025">MALIHGTVYADGRRQEDYRTLEETLSRLRDSESAADSFGWIDLFEPEHSELEELGREFDLHHLALEDAAVAHQRPKLDRYGETSFLVLRPAEYRESTENVVIGELHAFIGSDFVITSRRSEGPDIEGVAHLLEQQPHLLARGPAAVLYALVDRVVDDYLPVERGVQNDLDEIEDEVFGGEPAVSKRIYRLSREVIEFQRATGPLMDVLDGMSSTFAELRNGVELSRHLRDVRDHAADVVERVESHRQLLANVLTVNSTLHSQRQNEQATRLTETSLRQNEDMKRISSWAAILFTPTLVGTVYGMNFTRMPELNWPFGYPMALVLMLFVAVTLYFVFRGRDWL</sequence>
<keyword evidence="5 12" id="KW-0812">Transmembrane</keyword>
<proteinExistence type="inferred from homology"/>
<evidence type="ECO:0000256" key="9">
    <source>
        <dbReference type="ARBA" id="ARBA00023136"/>
    </source>
</evidence>
<dbReference type="GO" id="GO:0005886">
    <property type="term" value="C:plasma membrane"/>
    <property type="evidence" value="ECO:0007669"/>
    <property type="project" value="UniProtKB-SubCell"/>
</dbReference>
<feature type="transmembrane region" description="Helical" evidence="12">
    <location>
        <begin position="316"/>
        <end position="336"/>
    </location>
</feature>
<evidence type="ECO:0000256" key="2">
    <source>
        <dbReference type="ARBA" id="ARBA00009765"/>
    </source>
</evidence>
<keyword evidence="4" id="KW-1003">Cell membrane</keyword>
<evidence type="ECO:0000256" key="1">
    <source>
        <dbReference type="ARBA" id="ARBA00004651"/>
    </source>
</evidence>
<dbReference type="CDD" id="cd12830">
    <property type="entry name" value="MtCorA-like"/>
    <property type="match status" value="1"/>
</dbReference>
<accession>A0A852YYY7</accession>
<dbReference type="PANTHER" id="PTHR46494:SF1">
    <property type="entry name" value="CORA FAMILY METAL ION TRANSPORTER (EUROFUNG)"/>
    <property type="match status" value="1"/>
</dbReference>
<dbReference type="InterPro" id="IPR045861">
    <property type="entry name" value="CorA_cytoplasmic_dom"/>
</dbReference>
<evidence type="ECO:0000256" key="5">
    <source>
        <dbReference type="ARBA" id="ARBA00022692"/>
    </source>
</evidence>
<evidence type="ECO:0000256" key="6">
    <source>
        <dbReference type="ARBA" id="ARBA00022842"/>
    </source>
</evidence>
<gene>
    <name evidence="13" type="ORF">FHR84_002064</name>
</gene>
<evidence type="ECO:0000256" key="10">
    <source>
        <dbReference type="ARBA" id="ARBA00034269"/>
    </source>
</evidence>
<dbReference type="Proteomes" id="UP000548304">
    <property type="component" value="Unassembled WGS sequence"/>
</dbReference>
<dbReference type="PANTHER" id="PTHR46494">
    <property type="entry name" value="CORA FAMILY METAL ION TRANSPORTER (EUROFUNG)"/>
    <property type="match status" value="1"/>
</dbReference>
<dbReference type="Gene3D" id="1.20.58.340">
    <property type="entry name" value="Magnesium transport protein CorA, transmembrane region"/>
    <property type="match status" value="2"/>
</dbReference>
<dbReference type="SUPFAM" id="SSF143865">
    <property type="entry name" value="CorA soluble domain-like"/>
    <property type="match status" value="1"/>
</dbReference>
<evidence type="ECO:0000256" key="8">
    <source>
        <dbReference type="ARBA" id="ARBA00023065"/>
    </source>
</evidence>
<evidence type="ECO:0000256" key="3">
    <source>
        <dbReference type="ARBA" id="ARBA00022448"/>
    </source>
</evidence>
<comment type="similarity">
    <text evidence="2">Belongs to the CorA metal ion transporter (MIT) (TC 1.A.35) family.</text>
</comment>
<protein>
    <submittedName>
        <fullName evidence="13">Magnesium transporter</fullName>
    </submittedName>
</protein>
<dbReference type="AlphaFoldDB" id="A0A852YYY7"/>
<keyword evidence="6" id="KW-0460">Magnesium</keyword>
<dbReference type="SUPFAM" id="SSF144083">
    <property type="entry name" value="Magnesium transport protein CorA, transmembrane region"/>
    <property type="match status" value="1"/>
</dbReference>
<dbReference type="Gene3D" id="3.30.460.20">
    <property type="entry name" value="CorA soluble domain-like"/>
    <property type="match status" value="1"/>
</dbReference>
<dbReference type="InterPro" id="IPR045863">
    <property type="entry name" value="CorA_TM1_TM2"/>
</dbReference>
<name>A0A852YYY7_9ACTN</name>
<comment type="function">
    <text evidence="11">Mediates influx of magnesium ions. Alternates between open and closed states. Activated by low cytoplasmic Mg(2+) levels. Inactive when cytoplasmic Mg(2+) levels are high.</text>
</comment>
<dbReference type="GO" id="GO:0015095">
    <property type="term" value="F:magnesium ion transmembrane transporter activity"/>
    <property type="evidence" value="ECO:0007669"/>
    <property type="project" value="TreeGrafter"/>
</dbReference>
<comment type="subcellular location">
    <subcellularLocation>
        <location evidence="1">Cell membrane</location>
        <topology evidence="1">Multi-pass membrane protein</topology>
    </subcellularLocation>
</comment>
<dbReference type="GO" id="GO:0015087">
    <property type="term" value="F:cobalt ion transmembrane transporter activity"/>
    <property type="evidence" value="ECO:0007669"/>
    <property type="project" value="TreeGrafter"/>
</dbReference>
<organism evidence="13 14">
    <name type="scientific">Actinopolyspora biskrensis</name>
    <dbReference type="NCBI Taxonomy" id="1470178"/>
    <lineage>
        <taxon>Bacteria</taxon>
        <taxon>Bacillati</taxon>
        <taxon>Actinomycetota</taxon>
        <taxon>Actinomycetes</taxon>
        <taxon>Actinopolysporales</taxon>
        <taxon>Actinopolysporaceae</taxon>
        <taxon>Actinopolyspora</taxon>
    </lineage>
</organism>
<evidence type="ECO:0000256" key="12">
    <source>
        <dbReference type="SAM" id="Phobius"/>
    </source>
</evidence>
<evidence type="ECO:0000256" key="11">
    <source>
        <dbReference type="ARBA" id="ARBA00045497"/>
    </source>
</evidence>
<dbReference type="FunFam" id="1.20.58.340:FF:000004">
    <property type="entry name" value="Magnesium transport protein CorA"/>
    <property type="match status" value="1"/>
</dbReference>
<evidence type="ECO:0000256" key="4">
    <source>
        <dbReference type="ARBA" id="ARBA00022475"/>
    </source>
</evidence>
<keyword evidence="3" id="KW-0813">Transport</keyword>
<evidence type="ECO:0000313" key="13">
    <source>
        <dbReference type="EMBL" id="NYH78739.1"/>
    </source>
</evidence>
<comment type="caution">
    <text evidence="13">The sequence shown here is derived from an EMBL/GenBank/DDBJ whole genome shotgun (WGS) entry which is preliminary data.</text>
</comment>
<feature type="transmembrane region" description="Helical" evidence="12">
    <location>
        <begin position="285"/>
        <end position="304"/>
    </location>
</feature>
<keyword evidence="7 12" id="KW-1133">Transmembrane helix</keyword>
<dbReference type="InterPro" id="IPR002523">
    <property type="entry name" value="MgTranspt_CorA/ZnTranspt_ZntB"/>
</dbReference>
<dbReference type="EMBL" id="JACBYW010000003">
    <property type="protein sequence ID" value="NYH78739.1"/>
    <property type="molecule type" value="Genomic_DNA"/>
</dbReference>
<dbReference type="Pfam" id="PF01544">
    <property type="entry name" value="CorA"/>
    <property type="match status" value="1"/>
</dbReference>
<keyword evidence="8" id="KW-0406">Ion transport</keyword>
<comment type="catalytic activity">
    <reaction evidence="10">
        <text>Mg(2+)(in) = Mg(2+)(out)</text>
        <dbReference type="Rhea" id="RHEA:29827"/>
        <dbReference type="ChEBI" id="CHEBI:18420"/>
    </reaction>
</comment>
<reference evidence="13 14" key="1">
    <citation type="submission" date="2020-07" db="EMBL/GenBank/DDBJ databases">
        <title>Genomic Encyclopedia of Type Strains, Phase III (KMG-III): the genomes of soil and plant-associated and newly described type strains.</title>
        <authorList>
            <person name="Whitman W."/>
        </authorList>
    </citation>
    <scope>NUCLEOTIDE SEQUENCE [LARGE SCALE GENOMIC DNA]</scope>
    <source>
        <strain evidence="13 14">CECT 8576</strain>
    </source>
</reference>
<keyword evidence="9 12" id="KW-0472">Membrane</keyword>